<keyword evidence="2" id="KW-1185">Reference proteome</keyword>
<dbReference type="RefSeq" id="WP_091597032.1">
    <property type="nucleotide sequence ID" value="NZ_FNEE01000015.1"/>
</dbReference>
<evidence type="ECO:0008006" key="3">
    <source>
        <dbReference type="Google" id="ProtNLM"/>
    </source>
</evidence>
<dbReference type="Proteomes" id="UP000198894">
    <property type="component" value="Unassembled WGS sequence"/>
</dbReference>
<evidence type="ECO:0000313" key="1">
    <source>
        <dbReference type="EMBL" id="SDK43331.1"/>
    </source>
</evidence>
<protein>
    <recommendedName>
        <fullName evidence="3">DUF2332 domain-containing protein</fullName>
    </recommendedName>
</protein>
<name>A0A1G9BV38_9HYPH</name>
<organism evidence="1 2">
    <name type="scientific">Mesorhizobium muleiense</name>
    <dbReference type="NCBI Taxonomy" id="1004279"/>
    <lineage>
        <taxon>Bacteria</taxon>
        <taxon>Pseudomonadati</taxon>
        <taxon>Pseudomonadota</taxon>
        <taxon>Alphaproteobacteria</taxon>
        <taxon>Hyphomicrobiales</taxon>
        <taxon>Phyllobacteriaceae</taxon>
        <taxon>Mesorhizobium</taxon>
    </lineage>
</organism>
<dbReference type="Pfam" id="PF10094">
    <property type="entry name" value="DUF2332"/>
    <property type="match status" value="1"/>
</dbReference>
<dbReference type="AlphaFoldDB" id="A0A1G9BV38"/>
<gene>
    <name evidence="1" type="ORF">SAMN05428953_11578</name>
</gene>
<evidence type="ECO:0000313" key="2">
    <source>
        <dbReference type="Proteomes" id="UP000198894"/>
    </source>
</evidence>
<dbReference type="EMBL" id="FNEE01000015">
    <property type="protein sequence ID" value="SDK43331.1"/>
    <property type="molecule type" value="Genomic_DNA"/>
</dbReference>
<sequence length="354" mass="38831">MVVFETSAHYYRFFANESRRGGSPLYEKLSLGIADNVALQRLAAGRRKGQPAANLVFGAVQYLLLGGVDHPLKDYYPSLGGTRPADDRAFELFAAFCGAHEAELVDIISKRATNTNEAGRSALLLPAFDLVAREAAAPLGLVEIGSSAGLNLNFDSYGYRYTDGKGAPKLERWTDADFVLSCILEGPGVPVLGTFPAPVSSRIGLELYPTDVRDENERRWLKALVWPERIDRLTKLDGALKVAAAHPPRIKGGDAVLNLASALAEIPPYQARCVYHTIMGYQLSGDQHRRINDILLEASKTAPVWRVTVEGEVAHPNPTETFNPLKVSRYFNGERRVKTLAICDPHGLSMEWKG</sequence>
<proteinExistence type="predicted"/>
<dbReference type="InterPro" id="IPR011200">
    <property type="entry name" value="UCP012608"/>
</dbReference>
<accession>A0A1G9BV38</accession>
<reference evidence="2" key="1">
    <citation type="submission" date="2016-10" db="EMBL/GenBank/DDBJ databases">
        <authorList>
            <person name="Varghese N."/>
            <person name="Submissions S."/>
        </authorList>
    </citation>
    <scope>NUCLEOTIDE SEQUENCE [LARGE SCALE GENOMIC DNA]</scope>
    <source>
        <strain evidence="2">CGMCC 1.11022</strain>
    </source>
</reference>